<dbReference type="GO" id="GO:0016787">
    <property type="term" value="F:hydrolase activity"/>
    <property type="evidence" value="ECO:0007669"/>
    <property type="project" value="UniProtKB-KW"/>
</dbReference>
<proteinExistence type="inferred from homology"/>
<dbReference type="SMART" id="SM00670">
    <property type="entry name" value="PINc"/>
    <property type="match status" value="1"/>
</dbReference>
<dbReference type="Pfam" id="PF01850">
    <property type="entry name" value="PIN"/>
    <property type="match status" value="1"/>
</dbReference>
<feature type="binding site" evidence="5">
    <location>
        <position position="4"/>
    </location>
    <ligand>
        <name>Mg(2+)</name>
        <dbReference type="ChEBI" id="CHEBI:18420"/>
    </ligand>
</feature>
<dbReference type="CDD" id="cd18677">
    <property type="entry name" value="PIN_MjVapC2-VapC6_like"/>
    <property type="match status" value="1"/>
</dbReference>
<evidence type="ECO:0000256" key="3">
    <source>
        <dbReference type="ARBA" id="ARBA00022723"/>
    </source>
</evidence>
<dbReference type="STRING" id="940295.EYM_05895"/>
<dbReference type="InterPro" id="IPR022907">
    <property type="entry name" value="VapC_family"/>
</dbReference>
<keyword evidence="5" id="KW-0800">Toxin</keyword>
<organism evidence="7 8">
    <name type="scientific">Ignicoccus islandicus DSM 13165</name>
    <dbReference type="NCBI Taxonomy" id="940295"/>
    <lineage>
        <taxon>Archaea</taxon>
        <taxon>Thermoproteota</taxon>
        <taxon>Thermoprotei</taxon>
        <taxon>Desulfurococcales</taxon>
        <taxon>Desulfurococcaceae</taxon>
        <taxon>Ignicoccus</taxon>
    </lineage>
</organism>
<dbReference type="GO" id="GO:0090729">
    <property type="term" value="F:toxin activity"/>
    <property type="evidence" value="ECO:0007669"/>
    <property type="project" value="UniProtKB-KW"/>
</dbReference>
<sequence>MFLDSSIIIRYFLGDSKAKEVLEDDSKFAINSIVYSEVAFNLLKLLYVDKYSRYQFYDMKSAISSRDSDLLRGYRILYSFIDELLGEERLVFLPITLEVIEEATRIATEYGLLPNDSLIAATCKHYEINAIATFDEDFRRIPWLKVIP</sequence>
<dbReference type="GO" id="GO:0000287">
    <property type="term" value="F:magnesium ion binding"/>
    <property type="evidence" value="ECO:0007669"/>
    <property type="project" value="UniProtKB-UniRule"/>
</dbReference>
<feature type="domain" description="PIN" evidence="6">
    <location>
        <begin position="1"/>
        <end position="140"/>
    </location>
</feature>
<dbReference type="GO" id="GO:0004540">
    <property type="term" value="F:RNA nuclease activity"/>
    <property type="evidence" value="ECO:0007669"/>
    <property type="project" value="InterPro"/>
</dbReference>
<dbReference type="OrthoDB" id="147997at2157"/>
<evidence type="ECO:0000259" key="6">
    <source>
        <dbReference type="SMART" id="SM00670"/>
    </source>
</evidence>
<evidence type="ECO:0000256" key="4">
    <source>
        <dbReference type="ARBA" id="ARBA00022801"/>
    </source>
</evidence>
<keyword evidence="2 5" id="KW-0540">Nuclease</keyword>
<keyword evidence="5" id="KW-0460">Magnesium</keyword>
<dbReference type="PANTHER" id="PTHR39677:SF4">
    <property type="entry name" value="RIBONUCLEASE VAPC6"/>
    <property type="match status" value="1"/>
</dbReference>
<keyword evidence="3 5" id="KW-0479">Metal-binding</keyword>
<reference evidence="7 8" key="1">
    <citation type="submission" date="2013-11" db="EMBL/GenBank/DDBJ databases">
        <title>Comparative genomics of Ignicoccus.</title>
        <authorList>
            <person name="Podar M."/>
        </authorList>
    </citation>
    <scope>NUCLEOTIDE SEQUENCE [LARGE SCALE GENOMIC DNA]</scope>
    <source>
        <strain evidence="7 8">DSM 13165</strain>
    </source>
</reference>
<dbReference type="HAMAP" id="MF_00265">
    <property type="entry name" value="VapC_Nob1"/>
    <property type="match status" value="1"/>
</dbReference>
<name>A0A0U3F765_9CREN</name>
<comment type="similarity">
    <text evidence="5">Belongs to the PINc/VapC protein family.</text>
</comment>
<feature type="binding site" evidence="5">
    <location>
        <position position="116"/>
    </location>
    <ligand>
        <name>Mg(2+)</name>
        <dbReference type="ChEBI" id="CHEBI:18420"/>
    </ligand>
</feature>
<keyword evidence="8" id="KW-1185">Reference proteome</keyword>
<evidence type="ECO:0000313" key="8">
    <source>
        <dbReference type="Proteomes" id="UP000060778"/>
    </source>
</evidence>
<dbReference type="KEGG" id="iis:EYM_05895"/>
<dbReference type="PANTHER" id="PTHR39677">
    <property type="entry name" value="RIBONUCLEASE VAPC6"/>
    <property type="match status" value="1"/>
</dbReference>
<keyword evidence="4 5" id="KW-0378">Hydrolase</keyword>
<dbReference type="InterPro" id="IPR002716">
    <property type="entry name" value="PIN_dom"/>
</dbReference>
<accession>A0A0U3F765</accession>
<dbReference type="Gene3D" id="3.40.50.1010">
    <property type="entry name" value="5'-nuclease"/>
    <property type="match status" value="1"/>
</dbReference>
<dbReference type="GeneID" id="30680560"/>
<keyword evidence="1 5" id="KW-1277">Toxin-antitoxin system</keyword>
<gene>
    <name evidence="5" type="primary">vapC</name>
    <name evidence="7" type="ORF">EYM_05895</name>
</gene>
<evidence type="ECO:0000256" key="1">
    <source>
        <dbReference type="ARBA" id="ARBA00022649"/>
    </source>
</evidence>
<dbReference type="SUPFAM" id="SSF88723">
    <property type="entry name" value="PIN domain-like"/>
    <property type="match status" value="1"/>
</dbReference>
<evidence type="ECO:0000256" key="2">
    <source>
        <dbReference type="ARBA" id="ARBA00022722"/>
    </source>
</evidence>
<dbReference type="InterPro" id="IPR029060">
    <property type="entry name" value="PIN-like_dom_sf"/>
</dbReference>
<protein>
    <recommendedName>
        <fullName evidence="5">Ribonuclease VapC</fullName>
        <shortName evidence="5">RNase VapC</shortName>
        <ecNumber evidence="5">3.1.-.-</ecNumber>
    </recommendedName>
    <alternativeName>
        <fullName evidence="5">Putative toxin VapC</fullName>
    </alternativeName>
</protein>
<evidence type="ECO:0000313" key="7">
    <source>
        <dbReference type="EMBL" id="ALU11896.1"/>
    </source>
</evidence>
<dbReference type="EC" id="3.1.-.-" evidence="5"/>
<comment type="cofactor">
    <cofactor evidence="5">
        <name>Mg(2+)</name>
        <dbReference type="ChEBI" id="CHEBI:18420"/>
    </cofactor>
</comment>
<dbReference type="AlphaFoldDB" id="A0A0U3F765"/>
<dbReference type="Proteomes" id="UP000060778">
    <property type="component" value="Chromosome"/>
</dbReference>
<comment type="function">
    <text evidence="5">Toxic component of a toxin-antitoxin (TA) system. An RNase.</text>
</comment>
<dbReference type="EMBL" id="CP006867">
    <property type="protein sequence ID" value="ALU11896.1"/>
    <property type="molecule type" value="Genomic_DNA"/>
</dbReference>
<evidence type="ECO:0000256" key="5">
    <source>
        <dbReference type="HAMAP-Rule" id="MF_00265"/>
    </source>
</evidence>
<dbReference type="RefSeq" id="WP_168050233.1">
    <property type="nucleotide sequence ID" value="NZ_CP006867.1"/>
</dbReference>